<reference evidence="2" key="1">
    <citation type="submission" date="2021-02" db="EMBL/GenBank/DDBJ databases">
        <authorList>
            <person name="Dougan E. K."/>
            <person name="Rhodes N."/>
            <person name="Thang M."/>
            <person name="Chan C."/>
        </authorList>
    </citation>
    <scope>NUCLEOTIDE SEQUENCE</scope>
</reference>
<dbReference type="InterPro" id="IPR001680">
    <property type="entry name" value="WD40_rpt"/>
</dbReference>
<dbReference type="EMBL" id="CAJNNW010002827">
    <property type="protein sequence ID" value="CAE8644687.1"/>
    <property type="molecule type" value="Genomic_DNA"/>
</dbReference>
<feature type="compositionally biased region" description="Pro residues" evidence="1">
    <location>
        <begin position="1055"/>
        <end position="1070"/>
    </location>
</feature>
<protein>
    <submittedName>
        <fullName evidence="2">Uncharacterized protein</fullName>
    </submittedName>
</protein>
<dbReference type="InterPro" id="IPR015943">
    <property type="entry name" value="WD40/YVTN_repeat-like_dom_sf"/>
</dbReference>
<feature type="compositionally biased region" description="Low complexity" evidence="1">
    <location>
        <begin position="1044"/>
        <end position="1054"/>
    </location>
</feature>
<feature type="compositionally biased region" description="Basic and acidic residues" evidence="1">
    <location>
        <begin position="1076"/>
        <end position="1093"/>
    </location>
</feature>
<feature type="region of interest" description="Disordered" evidence="1">
    <location>
        <begin position="700"/>
        <end position="828"/>
    </location>
</feature>
<gene>
    <name evidence="2" type="ORF">PGLA2088_LOCUS3267</name>
</gene>
<sequence length="1727" mass="182941">MAAGEAGGRGPQVLVFDTVGGSGSPVALKGHHHGVRLLSWNSRGSLLVSVGEAESDQGGDHQVILWSWPQAERLASAFCPRGLLDLTFAPDSFTFATISATSLRRWSIIQDPRSGLLSYPASGAAGSGSVSLNDQPLSAEICAQLRSGGVRRSIQAGESSGFAAIAWGLSSVLFVATQHGLLSSVSPEDQLEQSRDLGQPVLALAWSPQLCSSRPQGGTGVLVCALANGSVHVLEAASFEPLAVLQRRSVDPEFPLRAPEAWQAGCDEVPAAVGVGISLEGEALWVLYGDSSMARWERLRDSPDWLLPGPVAGIQDAQSIPGRSHTLPRLVSRTDRKLQLWTASPDGLRMEAEACPGTKGFGKGAEVTALACSSWIVACSHSNGEINLLSLPDFLPLEEPIPAHHQCEVTSLVFSSWRSASGVPLLLASASRDGNAFLFQIEVLGGCVGVEASRVIQLVQLPRHTAALQAVSLMGPGMHCSGHASGSSDIGVNSQSLNRLQLALSGADRQLVIHDLELFERKLGACTIVPAAAVRRSHQQVCRGTAHWVGLCAHTAQPLLFAACTDRRVLQLDSTGRLQQQLRIAGGSELELAGPLRLSGDGRLLTVGLAGNCGGPSPSMLSAAGAGQGVLLIYAGPGPLQPLARLAGHAEPSIGVAFLQDDSVLGCWPDGAMLVWQELDRVKMTQKPIQTPIITASAPWIPGPSAVRRNPASASGLGGPRGRSPSPPPGTFGSRGPINARAVSPPNRGGVRRVLDGSPVASSPTSHFTMSPAVSGTPSSLRRSPSRARQGRLCLVPQSPVRAAVQSPQQSNRPVNHHQGQAEQCQEQRRCPDGLLERLLASSPQPPSWAGDRSWAGLDNDGAVAAALLNQQGGGSSSSSVNRRLLDSPQMQTRSIRSVTGNSSNAHTSSNSKNNNTSNRSSNASVLQGKWSRGSLVGAQVRSTSDLHCNLCSPTPSELTAALSVSDLHVSLLPPMQEDSLLPPMQEEWGEQEDAWLMQALGDTKVRSSSMASEQLRAASGPLGSAPAEATELAEEADGRRVFSSSPSSCSSGPPRRPLPPKPSFSPPPAECSSEDSQRRGDSSSELPEEKKAPVLSFLKRRGGEGGEEGQEEGGGGGGASPHEEEPEAEQEEVEGRSDSLGPSGHSELPALSLWVPDKVPESVEVAGVSSATLALLCVASPCRQGPNSPTKRHQLRPTQETEQAAQLRMCSDVQRIYGDATRQEDTCMMQPEPLSLGGVLVVMALAVPAAWDAQGLSDRRACLAVVLAEAFLLGRVAVLPLFTLDAGRHNNGLELEDTDLTEYVSLEHMPVETIPALVDLPEGDLLETEGPLDPQEWLHCPARVLLRRCADKGFWRSEVHPSVLHLAGELHGTGMKPTPGLFGPSERVARAAAQAAASIGAAFVGVHVRRGDKLEMMAGLADATSAEAVARRVAELAPVGVGHVYVASNDHSVDYASALSARGFCCHGPELFRSLMHDMDVVCGSSNQCTLSNNSHLNSELGSNSCCSKTVGNDCNSLKRITGNAGSHRKHGAINNHLLFAMEMKLVDDAAVSIRTFNDATPWFWSQEAKPAYHLLDRSMHDYVFGFSSTGTGYSGICTPLDLTLVSPQEAYNALSQASADPRTAFLRVLSLPRLSIPVGSSCIPRTLQALQSEPCFTVALFEGRTIKEHETEHQELRRTSNWRRLRVSHWPMRREGHGSYAALLRTADGDAQADADWPHAGFMIL</sequence>
<name>A0A813I2E3_POLGL</name>
<feature type="non-terminal residue" evidence="2">
    <location>
        <position position="1727"/>
    </location>
</feature>
<dbReference type="Proteomes" id="UP000626109">
    <property type="component" value="Unassembled WGS sequence"/>
</dbReference>
<feature type="region of interest" description="Disordered" evidence="1">
    <location>
        <begin position="1007"/>
        <end position="1149"/>
    </location>
</feature>
<accession>A0A813I2E3</accession>
<feature type="compositionally biased region" description="Polar residues" evidence="1">
    <location>
        <begin position="760"/>
        <end position="777"/>
    </location>
</feature>
<dbReference type="InterPro" id="IPR036322">
    <property type="entry name" value="WD40_repeat_dom_sf"/>
</dbReference>
<dbReference type="Gene3D" id="2.130.10.10">
    <property type="entry name" value="YVTN repeat-like/Quinoprotein amine dehydrogenase"/>
    <property type="match status" value="2"/>
</dbReference>
<proteinExistence type="predicted"/>
<feature type="compositionally biased region" description="Polar residues" evidence="1">
    <location>
        <begin position="889"/>
        <end position="901"/>
    </location>
</feature>
<dbReference type="SUPFAM" id="SSF50978">
    <property type="entry name" value="WD40 repeat-like"/>
    <property type="match status" value="2"/>
</dbReference>
<feature type="compositionally biased region" description="Low complexity" evidence="1">
    <location>
        <begin position="902"/>
        <end position="925"/>
    </location>
</feature>
<comment type="caution">
    <text evidence="2">The sequence shown here is derived from an EMBL/GenBank/DDBJ whole genome shotgun (WGS) entry which is preliminary data.</text>
</comment>
<evidence type="ECO:0000256" key="1">
    <source>
        <dbReference type="SAM" id="MobiDB-lite"/>
    </source>
</evidence>
<organism evidence="2 3">
    <name type="scientific">Polarella glacialis</name>
    <name type="common">Dinoflagellate</name>
    <dbReference type="NCBI Taxonomy" id="89957"/>
    <lineage>
        <taxon>Eukaryota</taxon>
        <taxon>Sar</taxon>
        <taxon>Alveolata</taxon>
        <taxon>Dinophyceae</taxon>
        <taxon>Suessiales</taxon>
        <taxon>Suessiaceae</taxon>
        <taxon>Polarella</taxon>
    </lineage>
</organism>
<feature type="region of interest" description="Disordered" evidence="1">
    <location>
        <begin position="871"/>
        <end position="928"/>
    </location>
</feature>
<evidence type="ECO:0000313" key="2">
    <source>
        <dbReference type="EMBL" id="CAE8644687.1"/>
    </source>
</evidence>
<feature type="compositionally biased region" description="Polar residues" evidence="1">
    <location>
        <begin position="806"/>
        <end position="825"/>
    </location>
</feature>
<evidence type="ECO:0000313" key="3">
    <source>
        <dbReference type="Proteomes" id="UP000626109"/>
    </source>
</evidence>
<dbReference type="SMART" id="SM00320">
    <property type="entry name" value="WD40"/>
    <property type="match status" value="5"/>
</dbReference>